<protein>
    <submittedName>
        <fullName evidence="2">Uncharacterized protein</fullName>
    </submittedName>
</protein>
<dbReference type="EMBL" id="JBJJXI010000092">
    <property type="protein sequence ID" value="KAL3394344.1"/>
    <property type="molecule type" value="Genomic_DNA"/>
</dbReference>
<sequence>MSHTVLIYRRSAGDANSSRFHARRRKNGKFTLIIHNRRYMHVYHELLRRGARGLYNAGCNAHDLRKLPSGGGKRKKNLGEMKVHSKRDENNHRGSPLESYILRPTCAKGIRGRTRGRFTPVRYKHILAIKKL</sequence>
<evidence type="ECO:0000313" key="3">
    <source>
        <dbReference type="Proteomes" id="UP001627154"/>
    </source>
</evidence>
<evidence type="ECO:0000256" key="1">
    <source>
        <dbReference type="SAM" id="MobiDB-lite"/>
    </source>
</evidence>
<dbReference type="AlphaFoldDB" id="A0ABD2WN92"/>
<dbReference type="Proteomes" id="UP001627154">
    <property type="component" value="Unassembled WGS sequence"/>
</dbReference>
<gene>
    <name evidence="2" type="ORF">TKK_011362</name>
</gene>
<reference evidence="2 3" key="1">
    <citation type="journal article" date="2024" name="bioRxiv">
        <title>A reference genome for Trichogramma kaykai: A tiny desert-dwelling parasitoid wasp with competing sex-ratio distorters.</title>
        <authorList>
            <person name="Culotta J."/>
            <person name="Lindsey A.R."/>
        </authorList>
    </citation>
    <scope>NUCLEOTIDE SEQUENCE [LARGE SCALE GENOMIC DNA]</scope>
    <source>
        <strain evidence="2 3">KSX58</strain>
    </source>
</reference>
<keyword evidence="3" id="KW-1185">Reference proteome</keyword>
<proteinExistence type="predicted"/>
<evidence type="ECO:0000313" key="2">
    <source>
        <dbReference type="EMBL" id="KAL3394344.1"/>
    </source>
</evidence>
<feature type="compositionally biased region" description="Basic and acidic residues" evidence="1">
    <location>
        <begin position="77"/>
        <end position="92"/>
    </location>
</feature>
<comment type="caution">
    <text evidence="2">The sequence shown here is derived from an EMBL/GenBank/DDBJ whole genome shotgun (WGS) entry which is preliminary data.</text>
</comment>
<name>A0ABD2WN92_9HYME</name>
<feature type="region of interest" description="Disordered" evidence="1">
    <location>
        <begin position="66"/>
        <end position="97"/>
    </location>
</feature>
<organism evidence="2 3">
    <name type="scientific">Trichogramma kaykai</name>
    <dbReference type="NCBI Taxonomy" id="54128"/>
    <lineage>
        <taxon>Eukaryota</taxon>
        <taxon>Metazoa</taxon>
        <taxon>Ecdysozoa</taxon>
        <taxon>Arthropoda</taxon>
        <taxon>Hexapoda</taxon>
        <taxon>Insecta</taxon>
        <taxon>Pterygota</taxon>
        <taxon>Neoptera</taxon>
        <taxon>Endopterygota</taxon>
        <taxon>Hymenoptera</taxon>
        <taxon>Apocrita</taxon>
        <taxon>Proctotrupomorpha</taxon>
        <taxon>Chalcidoidea</taxon>
        <taxon>Trichogrammatidae</taxon>
        <taxon>Trichogramma</taxon>
    </lineage>
</organism>
<accession>A0ABD2WN92</accession>